<feature type="compositionally biased region" description="Basic residues" evidence="1">
    <location>
        <begin position="165"/>
        <end position="178"/>
    </location>
</feature>
<feature type="compositionally biased region" description="Basic and acidic residues" evidence="1">
    <location>
        <begin position="154"/>
        <end position="164"/>
    </location>
</feature>
<evidence type="ECO:0000256" key="1">
    <source>
        <dbReference type="SAM" id="MobiDB-lite"/>
    </source>
</evidence>
<feature type="compositionally biased region" description="Basic residues" evidence="1">
    <location>
        <begin position="91"/>
        <end position="107"/>
    </location>
</feature>
<feature type="compositionally biased region" description="Basic residues" evidence="1">
    <location>
        <begin position="230"/>
        <end position="247"/>
    </location>
</feature>
<feature type="compositionally biased region" description="Basic and acidic residues" evidence="1">
    <location>
        <begin position="62"/>
        <end position="85"/>
    </location>
</feature>
<organism evidence="2">
    <name type="scientific">uncultured Rubrobacteraceae bacterium</name>
    <dbReference type="NCBI Taxonomy" id="349277"/>
    <lineage>
        <taxon>Bacteria</taxon>
        <taxon>Bacillati</taxon>
        <taxon>Actinomycetota</taxon>
        <taxon>Rubrobacteria</taxon>
        <taxon>Rubrobacterales</taxon>
        <taxon>Rubrobacteraceae</taxon>
        <taxon>environmental samples</taxon>
    </lineage>
</organism>
<accession>A0A6J4QPR0</accession>
<feature type="compositionally biased region" description="Basic residues" evidence="1">
    <location>
        <begin position="289"/>
        <end position="304"/>
    </location>
</feature>
<feature type="region of interest" description="Disordered" evidence="1">
    <location>
        <begin position="211"/>
        <end position="353"/>
    </location>
</feature>
<evidence type="ECO:0000313" key="2">
    <source>
        <dbReference type="EMBL" id="CAA9450836.1"/>
    </source>
</evidence>
<gene>
    <name evidence="2" type="ORF">AVDCRST_MAG02-884</name>
</gene>
<proteinExistence type="predicted"/>
<protein>
    <submittedName>
        <fullName evidence="2">Nucleoside ABC transporter, periplasmic nucleoside-binding protein</fullName>
    </submittedName>
</protein>
<dbReference type="EMBL" id="CADCVH010000030">
    <property type="protein sequence ID" value="CAA9450836.1"/>
    <property type="molecule type" value="Genomic_DNA"/>
</dbReference>
<sequence length="353" mass="40655">AYQSGLDLAGPGPVAGRGGLRWRGRWPGRRWRRRRWLGRAPGAGARHRRPRRPELQRFGLRRVAEGQERVQRGDRDPGVERRDGLRQQPHPARRPGVRPRVRRRVPHDRRGQRDRPAVPRHQLRHRGLRGRAQERGEPGLQGAGGQLPRRRGRGPHDPGEDAVHHPGRQGRRLSRRAGVRAYRQVPGRLRGRRGVRVFGLRGARAVRRVDARRVQRPGEGQGDLAAADQRRRRHHLPRLRRHGRWPLRRGQGAESLRHRRGLRPGQAGPRRPHPDLGRQARGQRGLPGHQRRQRRQLPRRRGHRPRPEGEGPEPGAVPPLRRRRAAERQGRGGQRPEGHHKRRHQGPRRAAAV</sequence>
<feature type="compositionally biased region" description="Basic and acidic residues" evidence="1">
    <location>
        <begin position="326"/>
        <end position="337"/>
    </location>
</feature>
<reference evidence="2" key="1">
    <citation type="submission" date="2020-02" db="EMBL/GenBank/DDBJ databases">
        <authorList>
            <person name="Meier V. D."/>
        </authorList>
    </citation>
    <scope>NUCLEOTIDE SEQUENCE</scope>
    <source>
        <strain evidence="2">AVDCRST_MAG02</strain>
    </source>
</reference>
<feature type="region of interest" description="Disordered" evidence="1">
    <location>
        <begin position="1"/>
        <end position="20"/>
    </location>
</feature>
<feature type="region of interest" description="Disordered" evidence="1">
    <location>
        <begin position="37"/>
        <end position="185"/>
    </location>
</feature>
<dbReference type="AlphaFoldDB" id="A0A6J4QPR0"/>
<feature type="non-terminal residue" evidence="2">
    <location>
        <position position="353"/>
    </location>
</feature>
<feature type="compositionally biased region" description="Basic and acidic residues" evidence="1">
    <location>
        <begin position="108"/>
        <end position="117"/>
    </location>
</feature>
<name>A0A6J4QPR0_9ACTN</name>
<feature type="non-terminal residue" evidence="2">
    <location>
        <position position="1"/>
    </location>
</feature>
<feature type="compositionally biased region" description="Basic residues" evidence="1">
    <location>
        <begin position="338"/>
        <end position="347"/>
    </location>
</feature>